<protein>
    <submittedName>
        <fullName evidence="2">PAE7 protein</fullName>
    </submittedName>
</protein>
<evidence type="ECO:0000313" key="2">
    <source>
        <dbReference type="EMBL" id="CAE7433145.1"/>
    </source>
</evidence>
<feature type="domain" description="Pyrrolo-quinoline quinone repeat" evidence="1">
    <location>
        <begin position="460"/>
        <end position="585"/>
    </location>
</feature>
<dbReference type="OrthoDB" id="536707at2759"/>
<dbReference type="InterPro" id="IPR029071">
    <property type="entry name" value="Ubiquitin-like_domsf"/>
</dbReference>
<dbReference type="InterPro" id="IPR029058">
    <property type="entry name" value="AB_hydrolase_fold"/>
</dbReference>
<dbReference type="Pfam" id="PF13360">
    <property type="entry name" value="PQQ_2"/>
    <property type="match status" value="2"/>
</dbReference>
<dbReference type="SUPFAM" id="SSF50998">
    <property type="entry name" value="Quinoprotein alcohol dehydrogenase-like"/>
    <property type="match status" value="1"/>
</dbReference>
<dbReference type="AlphaFoldDB" id="A0A812REG2"/>
<dbReference type="SUPFAM" id="SSF53474">
    <property type="entry name" value="alpha/beta-Hydrolases"/>
    <property type="match status" value="1"/>
</dbReference>
<sequence>MRSCQKLLVLCSFEEGEAWHSPRSSLTGRDNAFAAIEALLQRGLAEASDVLLAGCSVGAVAAVVLADEIRRRIEAVAHGGRVFVAVLADSGVFPTWAPSENPQGTLHFPSLAELFDMGNVSDALPRGCLEKGYGWRCLLLGTALPHVRTPAFVLQSLVDSWSLAPRPTAGALASLQGHMSELIVGSIQGPHGAALDNCVRHCKAWGEIFWGGVSNREAFERWFHQRRWEWATGEDSSITSVATGWKLHRPRMLSMLQRWFTLSVLAVVWGSARSAQAGADCQDDASCAHLSVLQMHLLTSDSSSSEPGYYWASGRGNFPEYAVSVHPAPFNLSATFAWQWHHPLGRFATLTYGTAIDGDSNVYLSAADGVRKFDQHGAMLWEYPSLPAEVMNAPALYNGMVYGSDTHGHVFALDMQTGKRIWKTRVAENVGQDNGFNMAHAGITLAACDWRKPSPHGEANQKIKALNASTGDELWTFEPDTPVWNFLPLFVDDSSFVFQDMTGKVYRLSLGTGAVLWKAGGRNGTWTDGSAAVGPNGLVYAVNNNHPSSFFPDADEYFPGTLSAYKVSDGQLVWAVTTPRPPNNAPAVGSVKNLPGFSVVMPLCQQLIHGATCDVHVYDAETGGLRWTFHGPSQDGLLQAGDAEGLLSRFQSGLRFGCFPNGWSAPTIDSQGTVFVGNEEGNFYALRDMNGDGVTFGEDEVALYDTQVSFTARAAWKVLWVREAQLPTGNLLAAPTGAFEGILGETVGGFAALKSLESLKEGSEIKADHAKWHANVRRLSDIDSSLNGKNKKGGLGDWIAEPLPNLCLASCFGSRGGISKHGTVHLTFASARVLQRSCLQAAEVARRFFPPLHLPSLLGQDTCAKLKQELEKAFNIPVDDMEIFFQNTDEGARQKWLRDDAILEVEDVRDGAILTVGVHGAAGKLGAPGTQRYQCKALDPSSGFLDWVDMKEGCVELE</sequence>
<dbReference type="InterPro" id="IPR011047">
    <property type="entry name" value="Quinoprotein_ADH-like_sf"/>
</dbReference>
<dbReference type="GO" id="GO:0016787">
    <property type="term" value="F:hydrolase activity"/>
    <property type="evidence" value="ECO:0007669"/>
    <property type="project" value="InterPro"/>
</dbReference>
<dbReference type="Pfam" id="PF03283">
    <property type="entry name" value="PAE"/>
    <property type="match status" value="1"/>
</dbReference>
<dbReference type="SMART" id="SM00564">
    <property type="entry name" value="PQQ"/>
    <property type="match status" value="7"/>
</dbReference>
<dbReference type="PANTHER" id="PTHR34512">
    <property type="entry name" value="CELL SURFACE PROTEIN"/>
    <property type="match status" value="1"/>
</dbReference>
<proteinExistence type="predicted"/>
<dbReference type="InterPro" id="IPR015943">
    <property type="entry name" value="WD40/YVTN_repeat-like_dom_sf"/>
</dbReference>
<evidence type="ECO:0000259" key="1">
    <source>
        <dbReference type="Pfam" id="PF13360"/>
    </source>
</evidence>
<organism evidence="2 3">
    <name type="scientific">Symbiodinium natans</name>
    <dbReference type="NCBI Taxonomy" id="878477"/>
    <lineage>
        <taxon>Eukaryota</taxon>
        <taxon>Sar</taxon>
        <taxon>Alveolata</taxon>
        <taxon>Dinophyceae</taxon>
        <taxon>Suessiales</taxon>
        <taxon>Symbiodiniaceae</taxon>
        <taxon>Symbiodinium</taxon>
    </lineage>
</organism>
<keyword evidence="3" id="KW-1185">Reference proteome</keyword>
<dbReference type="InterPro" id="IPR018391">
    <property type="entry name" value="PQQ_b-propeller_rpt"/>
</dbReference>
<name>A0A812REG2_9DINO</name>
<reference evidence="2" key="1">
    <citation type="submission" date="2021-02" db="EMBL/GenBank/DDBJ databases">
        <authorList>
            <person name="Dougan E. K."/>
            <person name="Rhodes N."/>
            <person name="Thang M."/>
            <person name="Chan C."/>
        </authorList>
    </citation>
    <scope>NUCLEOTIDE SEQUENCE</scope>
</reference>
<accession>A0A812REG2</accession>
<dbReference type="Gene3D" id="2.130.10.10">
    <property type="entry name" value="YVTN repeat-like/Quinoprotein amine dehydrogenase"/>
    <property type="match status" value="1"/>
</dbReference>
<dbReference type="PANTHER" id="PTHR34512:SF30">
    <property type="entry name" value="OUTER MEMBRANE PROTEIN ASSEMBLY FACTOR BAMB"/>
    <property type="match status" value="1"/>
</dbReference>
<comment type="caution">
    <text evidence="2">The sequence shown here is derived from an EMBL/GenBank/DDBJ whole genome shotgun (WGS) entry which is preliminary data.</text>
</comment>
<dbReference type="SUPFAM" id="SSF54236">
    <property type="entry name" value="Ubiquitin-like"/>
    <property type="match status" value="1"/>
</dbReference>
<feature type="domain" description="Pyrrolo-quinoline quinone repeat" evidence="1">
    <location>
        <begin position="344"/>
        <end position="423"/>
    </location>
</feature>
<dbReference type="CDD" id="cd17039">
    <property type="entry name" value="Ubl_ubiquitin_like"/>
    <property type="match status" value="1"/>
</dbReference>
<dbReference type="Gene3D" id="2.40.10.480">
    <property type="match status" value="1"/>
</dbReference>
<dbReference type="Proteomes" id="UP000604046">
    <property type="component" value="Unassembled WGS sequence"/>
</dbReference>
<gene>
    <name evidence="2" type="primary">PAE7</name>
    <name evidence="2" type="ORF">SNAT2548_LOCUS23522</name>
</gene>
<dbReference type="EMBL" id="CAJNDS010002325">
    <property type="protein sequence ID" value="CAE7433145.1"/>
    <property type="molecule type" value="Genomic_DNA"/>
</dbReference>
<dbReference type="InterPro" id="IPR004963">
    <property type="entry name" value="PAE/NOTUM"/>
</dbReference>
<evidence type="ECO:0000313" key="3">
    <source>
        <dbReference type="Proteomes" id="UP000604046"/>
    </source>
</evidence>
<dbReference type="InterPro" id="IPR002372">
    <property type="entry name" value="PQQ_rpt_dom"/>
</dbReference>